<evidence type="ECO:0000313" key="2">
    <source>
        <dbReference type="EMBL" id="CAI9303248.1"/>
    </source>
</evidence>
<protein>
    <submittedName>
        <fullName evidence="2">Uncharacterized protein</fullName>
    </submittedName>
</protein>
<name>A0AA36A2H1_LACSI</name>
<proteinExistence type="predicted"/>
<feature type="region of interest" description="Disordered" evidence="1">
    <location>
        <begin position="80"/>
        <end position="112"/>
    </location>
</feature>
<organism evidence="2 3">
    <name type="scientific">Lactuca saligna</name>
    <name type="common">Willowleaf lettuce</name>
    <dbReference type="NCBI Taxonomy" id="75948"/>
    <lineage>
        <taxon>Eukaryota</taxon>
        <taxon>Viridiplantae</taxon>
        <taxon>Streptophyta</taxon>
        <taxon>Embryophyta</taxon>
        <taxon>Tracheophyta</taxon>
        <taxon>Spermatophyta</taxon>
        <taxon>Magnoliopsida</taxon>
        <taxon>eudicotyledons</taxon>
        <taxon>Gunneridae</taxon>
        <taxon>Pentapetalae</taxon>
        <taxon>asterids</taxon>
        <taxon>campanulids</taxon>
        <taxon>Asterales</taxon>
        <taxon>Asteraceae</taxon>
        <taxon>Cichorioideae</taxon>
        <taxon>Cichorieae</taxon>
        <taxon>Lactucinae</taxon>
        <taxon>Lactuca</taxon>
    </lineage>
</organism>
<dbReference type="Proteomes" id="UP001177003">
    <property type="component" value="Chromosome 9"/>
</dbReference>
<evidence type="ECO:0000256" key="1">
    <source>
        <dbReference type="SAM" id="MobiDB-lite"/>
    </source>
</evidence>
<dbReference type="EMBL" id="OX465085">
    <property type="protein sequence ID" value="CAI9303248.1"/>
    <property type="molecule type" value="Genomic_DNA"/>
</dbReference>
<feature type="region of interest" description="Disordered" evidence="1">
    <location>
        <begin position="182"/>
        <end position="221"/>
    </location>
</feature>
<gene>
    <name evidence="2" type="ORF">LSALG_LOCUS41696</name>
</gene>
<evidence type="ECO:0000313" key="3">
    <source>
        <dbReference type="Proteomes" id="UP001177003"/>
    </source>
</evidence>
<keyword evidence="3" id="KW-1185">Reference proteome</keyword>
<dbReference type="AlphaFoldDB" id="A0AA36A2H1"/>
<accession>A0AA36A2H1</accession>
<feature type="compositionally biased region" description="Low complexity" evidence="1">
    <location>
        <begin position="211"/>
        <end position="221"/>
    </location>
</feature>
<reference evidence="2" key="1">
    <citation type="submission" date="2023-04" db="EMBL/GenBank/DDBJ databases">
        <authorList>
            <person name="Vijverberg K."/>
            <person name="Xiong W."/>
            <person name="Schranz E."/>
        </authorList>
    </citation>
    <scope>NUCLEOTIDE SEQUENCE</scope>
</reference>
<sequence length="221" mass="24094">MRYGLDMGQDGRHFSEVDTTSRIPLLPVATPTSLLSESDLILKQASHPPIKRRRVDPRPGVMIREQASLIQQATLEESQVLKEGPSVARSSHEAGSYSAPGGRSPPQPMHDAASERISRLLVQQDFDYSTRAKGISIGEGSSRGADPSISELKINLGGLTAGYYDLKNKLIVEFGDKFKTTVEDPKEAETYPSAPTNTSEQDPFVNPPPVNTTTVVDQFET</sequence>